<dbReference type="Proteomes" id="UP000658127">
    <property type="component" value="Unassembled WGS sequence"/>
</dbReference>
<comment type="caution">
    <text evidence="1">The sequence shown here is derived from an EMBL/GenBank/DDBJ whole genome shotgun (WGS) entry which is preliminary data.</text>
</comment>
<accession>A0ABQ2KXW4</accession>
<gene>
    <name evidence="1" type="ORF">GCM10011610_60780</name>
</gene>
<reference evidence="2" key="1">
    <citation type="journal article" date="2019" name="Int. J. Syst. Evol. Microbiol.">
        <title>The Global Catalogue of Microorganisms (GCM) 10K type strain sequencing project: providing services to taxonomists for standard genome sequencing and annotation.</title>
        <authorList>
            <consortium name="The Broad Institute Genomics Platform"/>
            <consortium name="The Broad Institute Genome Sequencing Center for Infectious Disease"/>
            <person name="Wu L."/>
            <person name="Ma J."/>
        </authorList>
    </citation>
    <scope>NUCLEOTIDE SEQUENCE [LARGE SCALE GENOMIC DNA]</scope>
    <source>
        <strain evidence="2">CGMCC 4.7329</strain>
    </source>
</reference>
<dbReference type="RefSeq" id="WP_189033909.1">
    <property type="nucleotide sequence ID" value="NZ_BMNE01000009.1"/>
</dbReference>
<evidence type="ECO:0000313" key="2">
    <source>
        <dbReference type="Proteomes" id="UP000658127"/>
    </source>
</evidence>
<organism evidence="1 2">
    <name type="scientific">Nocardia rhizosphaerihabitans</name>
    <dbReference type="NCBI Taxonomy" id="1691570"/>
    <lineage>
        <taxon>Bacteria</taxon>
        <taxon>Bacillati</taxon>
        <taxon>Actinomycetota</taxon>
        <taxon>Actinomycetes</taxon>
        <taxon>Mycobacteriales</taxon>
        <taxon>Nocardiaceae</taxon>
        <taxon>Nocardia</taxon>
    </lineage>
</organism>
<dbReference type="EMBL" id="BMNE01000009">
    <property type="protein sequence ID" value="GGN96097.1"/>
    <property type="molecule type" value="Genomic_DNA"/>
</dbReference>
<sequence length="267" mass="30225">METDFSEFSFGYAAIREAESVLSGIYRRSGAPVLPSLLLEERLGWDAKLSMVEYALFLQFKRPTFVSRRHPSSPTWDHIGNPHYRFAVDTDEHQHQRLLELERKVNAGREIGDVYYVAPCFHTQDDFNDAYLAGTVLENSVVLSPSELGANDGRHHCVTDSLTKSTTVMSHPRHPRRPVDWADIQHRTSGRADTWERSQDRLNLSALEQALLHVTEGLTVESRRDRNVPVTRRIDRLATVLGCGLVLLGSYDEDNSPLGPVGRHPLK</sequence>
<evidence type="ECO:0000313" key="1">
    <source>
        <dbReference type="EMBL" id="GGN96097.1"/>
    </source>
</evidence>
<keyword evidence="2" id="KW-1185">Reference proteome</keyword>
<name>A0ABQ2KXW4_9NOCA</name>
<protein>
    <submittedName>
        <fullName evidence="1">Uncharacterized protein</fullName>
    </submittedName>
</protein>
<proteinExistence type="predicted"/>